<dbReference type="Gene3D" id="1.10.3720.10">
    <property type="entry name" value="MetI-like"/>
    <property type="match status" value="1"/>
</dbReference>
<evidence type="ECO:0000256" key="7">
    <source>
        <dbReference type="SAM" id="MobiDB-lite"/>
    </source>
</evidence>
<evidence type="ECO:0000256" key="1">
    <source>
        <dbReference type="ARBA" id="ARBA00004141"/>
    </source>
</evidence>
<dbReference type="EMBL" id="PVTL01000001">
    <property type="protein sequence ID" value="PRY70184.1"/>
    <property type="molecule type" value="Genomic_DNA"/>
</dbReference>
<feature type="transmembrane region" description="Helical" evidence="6">
    <location>
        <begin position="27"/>
        <end position="50"/>
    </location>
</feature>
<keyword evidence="5 6" id="KW-0472">Membrane</keyword>
<protein>
    <submittedName>
        <fullName evidence="9">Osmoprotectant transport system permease protein</fullName>
    </submittedName>
</protein>
<feature type="transmembrane region" description="Helical" evidence="6">
    <location>
        <begin position="189"/>
        <end position="209"/>
    </location>
</feature>
<feature type="region of interest" description="Disordered" evidence="7">
    <location>
        <begin position="222"/>
        <end position="250"/>
    </location>
</feature>
<dbReference type="Pfam" id="PF00528">
    <property type="entry name" value="BPD_transp_1"/>
    <property type="match status" value="1"/>
</dbReference>
<dbReference type="InterPro" id="IPR051204">
    <property type="entry name" value="ABC_transp_perm/SBD"/>
</dbReference>
<comment type="caution">
    <text evidence="9">The sequence shown here is derived from an EMBL/GenBank/DDBJ whole genome shotgun (WGS) entry which is preliminary data.</text>
</comment>
<keyword evidence="3 6" id="KW-0812">Transmembrane</keyword>
<feature type="transmembrane region" description="Helical" evidence="6">
    <location>
        <begin position="62"/>
        <end position="83"/>
    </location>
</feature>
<evidence type="ECO:0000256" key="5">
    <source>
        <dbReference type="ARBA" id="ARBA00023136"/>
    </source>
</evidence>
<dbReference type="InterPro" id="IPR035906">
    <property type="entry name" value="MetI-like_sf"/>
</dbReference>
<evidence type="ECO:0000313" key="10">
    <source>
        <dbReference type="Proteomes" id="UP000237983"/>
    </source>
</evidence>
<feature type="domain" description="ABC transmembrane type-1" evidence="8">
    <location>
        <begin position="27"/>
        <end position="206"/>
    </location>
</feature>
<dbReference type="InterPro" id="IPR000515">
    <property type="entry name" value="MetI-like"/>
</dbReference>
<dbReference type="RefSeq" id="WP_106209125.1">
    <property type="nucleotide sequence ID" value="NZ_PVTL01000001.1"/>
</dbReference>
<dbReference type="OrthoDB" id="5244012at2"/>
<dbReference type="PROSITE" id="PS50928">
    <property type="entry name" value="ABC_TM1"/>
    <property type="match status" value="1"/>
</dbReference>
<dbReference type="PANTHER" id="PTHR30177">
    <property type="entry name" value="GLYCINE BETAINE/L-PROLINE TRANSPORT SYSTEM PERMEASE PROTEIN PROW"/>
    <property type="match status" value="1"/>
</dbReference>
<keyword evidence="4 6" id="KW-1133">Transmembrane helix</keyword>
<evidence type="ECO:0000259" key="8">
    <source>
        <dbReference type="PROSITE" id="PS50928"/>
    </source>
</evidence>
<dbReference type="AlphaFoldDB" id="A0A2T0VIY8"/>
<accession>A0A2T0VIY8</accession>
<evidence type="ECO:0000256" key="3">
    <source>
        <dbReference type="ARBA" id="ARBA00022692"/>
    </source>
</evidence>
<reference evidence="9 10" key="1">
    <citation type="submission" date="2018-03" db="EMBL/GenBank/DDBJ databases">
        <title>Genomic Encyclopedia of Type Strains, Phase III (KMG-III): the genomes of soil and plant-associated and newly described type strains.</title>
        <authorList>
            <person name="Whitman W."/>
        </authorList>
    </citation>
    <scope>NUCLEOTIDE SEQUENCE [LARGE SCALE GENOMIC DNA]</scope>
    <source>
        <strain evidence="9 10">CGMCC 1.12484</strain>
    </source>
</reference>
<dbReference type="CDD" id="cd06261">
    <property type="entry name" value="TM_PBP2"/>
    <property type="match status" value="1"/>
</dbReference>
<keyword evidence="10" id="KW-1185">Reference proteome</keyword>
<comment type="similarity">
    <text evidence="6">Belongs to the binding-protein-dependent transport system permease family.</text>
</comment>
<dbReference type="Proteomes" id="UP000237983">
    <property type="component" value="Unassembled WGS sequence"/>
</dbReference>
<dbReference type="SUPFAM" id="SSF161098">
    <property type="entry name" value="MetI-like"/>
    <property type="match status" value="1"/>
</dbReference>
<comment type="subcellular location">
    <subcellularLocation>
        <location evidence="6">Cell membrane</location>
        <topology evidence="6">Multi-pass membrane protein</topology>
    </subcellularLocation>
    <subcellularLocation>
        <location evidence="1">Membrane</location>
        <topology evidence="1">Multi-pass membrane protein</topology>
    </subcellularLocation>
</comment>
<gene>
    <name evidence="9" type="ORF">B0I08_101312</name>
</gene>
<proteinExistence type="inferred from homology"/>
<evidence type="ECO:0000313" key="9">
    <source>
        <dbReference type="EMBL" id="PRY70184.1"/>
    </source>
</evidence>
<organism evidence="9 10">
    <name type="scientific">Glaciihabitans tibetensis</name>
    <dbReference type="NCBI Taxonomy" id="1266600"/>
    <lineage>
        <taxon>Bacteria</taxon>
        <taxon>Bacillati</taxon>
        <taxon>Actinomycetota</taxon>
        <taxon>Actinomycetes</taxon>
        <taxon>Micrococcales</taxon>
        <taxon>Microbacteriaceae</taxon>
        <taxon>Glaciihabitans</taxon>
    </lineage>
</organism>
<sequence>MNLLFEGFAWIFDPAHHGGDEGIGTRILQHLGITLVVMVIASLIAIPLGYLIGHTGRGRSVVVALSGGVRALPTLGVISLIALSVGIGFTAPVIALVILAIPSILAGAYSGFEAVDRRTIDAARAVGMTEGQIVTRVEVPLGLPLLIGGLRSATLQVIATATLADYVGAGGLGRYIFSGQATNDYPQMLAGSILVIMLALVSEALFSLLQRSLVPAGVVAAEQRQPDGETSGGPTRKSGPRRSLIAGARR</sequence>
<evidence type="ECO:0000256" key="2">
    <source>
        <dbReference type="ARBA" id="ARBA00022448"/>
    </source>
</evidence>
<dbReference type="GO" id="GO:0005886">
    <property type="term" value="C:plasma membrane"/>
    <property type="evidence" value="ECO:0007669"/>
    <property type="project" value="UniProtKB-SubCell"/>
</dbReference>
<keyword evidence="2 6" id="KW-0813">Transport</keyword>
<feature type="transmembrane region" description="Helical" evidence="6">
    <location>
        <begin position="89"/>
        <end position="109"/>
    </location>
</feature>
<dbReference type="GO" id="GO:0055085">
    <property type="term" value="P:transmembrane transport"/>
    <property type="evidence" value="ECO:0007669"/>
    <property type="project" value="InterPro"/>
</dbReference>
<dbReference type="GO" id="GO:0031460">
    <property type="term" value="P:glycine betaine transport"/>
    <property type="evidence" value="ECO:0007669"/>
    <property type="project" value="TreeGrafter"/>
</dbReference>
<name>A0A2T0VIY8_9MICO</name>
<evidence type="ECO:0000256" key="4">
    <source>
        <dbReference type="ARBA" id="ARBA00022989"/>
    </source>
</evidence>
<dbReference type="PANTHER" id="PTHR30177:SF33">
    <property type="entry name" value="POSSIBLE OSMOPROTECTANT (GLYCINE BETAINE_CARNITINE_CHOLINE_L-PROLINE) TRANSPORT INTEGRAL MEMBRANE PROTEIN ABC TRANSPORTER PROZ"/>
    <property type="match status" value="1"/>
</dbReference>
<feature type="transmembrane region" description="Helical" evidence="6">
    <location>
        <begin position="157"/>
        <end position="177"/>
    </location>
</feature>
<evidence type="ECO:0000256" key="6">
    <source>
        <dbReference type="RuleBase" id="RU363032"/>
    </source>
</evidence>